<keyword evidence="6 10" id="KW-0472">Membrane</keyword>
<dbReference type="KEGG" id="aten:116308618"/>
<keyword evidence="5" id="KW-0297">G-protein coupled receptor</keyword>
<proteinExistence type="predicted"/>
<evidence type="ECO:0000259" key="11">
    <source>
        <dbReference type="PROSITE" id="PS50262"/>
    </source>
</evidence>
<dbReference type="Pfam" id="PF00001">
    <property type="entry name" value="7tm_1"/>
    <property type="match status" value="1"/>
</dbReference>
<keyword evidence="2" id="KW-1003">Cell membrane</keyword>
<evidence type="ECO:0000256" key="9">
    <source>
        <dbReference type="ARBA" id="ARBA00023224"/>
    </source>
</evidence>
<dbReference type="PANTHER" id="PTHR11866">
    <property type="entry name" value="G-PROTEIN COUPLED RECEPTOR FAMILY 1 MEMBER"/>
    <property type="match status" value="1"/>
</dbReference>
<dbReference type="AlphaFoldDB" id="A0A6P8J5I8"/>
<organism evidence="12 13">
    <name type="scientific">Actinia tenebrosa</name>
    <name type="common">Australian red waratah sea anemone</name>
    <dbReference type="NCBI Taxonomy" id="6105"/>
    <lineage>
        <taxon>Eukaryota</taxon>
        <taxon>Metazoa</taxon>
        <taxon>Cnidaria</taxon>
        <taxon>Anthozoa</taxon>
        <taxon>Hexacorallia</taxon>
        <taxon>Actiniaria</taxon>
        <taxon>Actiniidae</taxon>
        <taxon>Actinia</taxon>
    </lineage>
</organism>
<keyword evidence="8" id="KW-0325">Glycoprotein</keyword>
<evidence type="ECO:0000256" key="5">
    <source>
        <dbReference type="ARBA" id="ARBA00023040"/>
    </source>
</evidence>
<dbReference type="PRINTS" id="PR00237">
    <property type="entry name" value="GPCRRHODOPSN"/>
</dbReference>
<keyword evidence="9" id="KW-0807">Transducer</keyword>
<feature type="transmembrane region" description="Helical" evidence="10">
    <location>
        <begin position="244"/>
        <end position="268"/>
    </location>
</feature>
<dbReference type="PROSITE" id="PS50262">
    <property type="entry name" value="G_PROTEIN_RECEP_F1_2"/>
    <property type="match status" value="1"/>
</dbReference>
<evidence type="ECO:0000256" key="3">
    <source>
        <dbReference type="ARBA" id="ARBA00022692"/>
    </source>
</evidence>
<keyword evidence="7" id="KW-0675">Receptor</keyword>
<accession>A0A6P8J5I8</accession>
<dbReference type="SUPFAM" id="SSF81321">
    <property type="entry name" value="Family A G protein-coupled receptor-like"/>
    <property type="match status" value="1"/>
</dbReference>
<comment type="subcellular location">
    <subcellularLocation>
        <location evidence="1">Cell membrane</location>
        <topology evidence="1">Multi-pass membrane protein</topology>
    </subcellularLocation>
</comment>
<dbReference type="InterPro" id="IPR008365">
    <property type="entry name" value="Prostanoid_rcpt"/>
</dbReference>
<dbReference type="InParanoid" id="A0A6P8J5I8"/>
<evidence type="ECO:0000256" key="10">
    <source>
        <dbReference type="SAM" id="Phobius"/>
    </source>
</evidence>
<dbReference type="InterPro" id="IPR000276">
    <property type="entry name" value="GPCR_Rhodpsn"/>
</dbReference>
<dbReference type="InterPro" id="IPR017452">
    <property type="entry name" value="GPCR_Rhodpsn_7TM"/>
</dbReference>
<evidence type="ECO:0000313" key="12">
    <source>
        <dbReference type="Proteomes" id="UP000515163"/>
    </source>
</evidence>
<feature type="transmembrane region" description="Helical" evidence="10">
    <location>
        <begin position="60"/>
        <end position="84"/>
    </location>
</feature>
<evidence type="ECO:0000256" key="2">
    <source>
        <dbReference type="ARBA" id="ARBA00022475"/>
    </source>
</evidence>
<feature type="transmembrane region" description="Helical" evidence="10">
    <location>
        <begin position="144"/>
        <end position="168"/>
    </location>
</feature>
<gene>
    <name evidence="13" type="primary">LOC116308618</name>
</gene>
<feature type="transmembrane region" description="Helical" evidence="10">
    <location>
        <begin position="280"/>
        <end position="303"/>
    </location>
</feature>
<keyword evidence="4 10" id="KW-1133">Transmembrane helix</keyword>
<evidence type="ECO:0000256" key="7">
    <source>
        <dbReference type="ARBA" id="ARBA00023170"/>
    </source>
</evidence>
<evidence type="ECO:0000256" key="4">
    <source>
        <dbReference type="ARBA" id="ARBA00022989"/>
    </source>
</evidence>
<dbReference type="Gene3D" id="1.20.1070.10">
    <property type="entry name" value="Rhodopsin 7-helix transmembrane proteins"/>
    <property type="match status" value="1"/>
</dbReference>
<feature type="domain" description="G-protein coupled receptors family 1 profile" evidence="11">
    <location>
        <begin position="39"/>
        <end position="300"/>
    </location>
</feature>
<feature type="transmembrane region" description="Helical" evidence="10">
    <location>
        <begin position="188"/>
        <end position="214"/>
    </location>
</feature>
<dbReference type="Proteomes" id="UP000515163">
    <property type="component" value="Unplaced"/>
</dbReference>
<sequence>MNFTSVPTNITTSLSAKQCHANPVYFSLMAVIHILTFVVNFLTAVAIWRLPGLEGNKYHLVVRTLIVSDCLISLSSLPMSMISFINCGWVGGAVACILSAFFSTAFLSWSAMIVIVMCVMRFLAVKKPLLYRNSVTYLRIKKGLAVAFIWGVLHLALPLAGLGKFRLYERGYFCALDITPVRPKDKTLVYITVTEGCLVMTALVYFSIVVMVLVKKKRRVSTSLSVQQRRGVGVEAINKREGGFATMTFVIVLVYCICYVPFLIYRTVVVVRGPSLINEYTYYFTELIAHLNPLLNPVVYVACSRQYRSSIKRLFDNCCLYRLSLLMQKYLVESYGGSSSIELRKMSSLSARSETTIVE</sequence>
<dbReference type="GO" id="GO:0004930">
    <property type="term" value="F:G protein-coupled receptor activity"/>
    <property type="evidence" value="ECO:0007669"/>
    <property type="project" value="UniProtKB-KW"/>
</dbReference>
<feature type="transmembrane region" description="Helical" evidence="10">
    <location>
        <begin position="24"/>
        <end position="48"/>
    </location>
</feature>
<keyword evidence="3 10" id="KW-0812">Transmembrane</keyword>
<dbReference type="GO" id="GO:0005886">
    <property type="term" value="C:plasma membrane"/>
    <property type="evidence" value="ECO:0007669"/>
    <property type="project" value="UniProtKB-SubCell"/>
</dbReference>
<dbReference type="OrthoDB" id="5959154at2759"/>
<keyword evidence="12" id="KW-1185">Reference proteome</keyword>
<evidence type="ECO:0000256" key="8">
    <source>
        <dbReference type="ARBA" id="ARBA00023180"/>
    </source>
</evidence>
<name>A0A6P8J5I8_ACTTE</name>
<protein>
    <submittedName>
        <fullName evidence="13">Opsin-3-like</fullName>
    </submittedName>
</protein>
<dbReference type="GeneID" id="116308618"/>
<evidence type="ECO:0000256" key="1">
    <source>
        <dbReference type="ARBA" id="ARBA00004651"/>
    </source>
</evidence>
<dbReference type="PANTHER" id="PTHR11866:SF34">
    <property type="entry name" value="G-PROTEIN COUPLED RECEPTORS FAMILY 1 PROFILE DOMAIN-CONTAINING PROTEIN"/>
    <property type="match status" value="1"/>
</dbReference>
<evidence type="ECO:0000313" key="13">
    <source>
        <dbReference type="RefSeq" id="XP_031574949.1"/>
    </source>
</evidence>
<evidence type="ECO:0000256" key="6">
    <source>
        <dbReference type="ARBA" id="ARBA00023136"/>
    </source>
</evidence>
<feature type="transmembrane region" description="Helical" evidence="10">
    <location>
        <begin position="90"/>
        <end position="123"/>
    </location>
</feature>
<reference evidence="13" key="1">
    <citation type="submission" date="2025-08" db="UniProtKB">
        <authorList>
            <consortium name="RefSeq"/>
        </authorList>
    </citation>
    <scope>IDENTIFICATION</scope>
    <source>
        <tissue evidence="13">Tentacle</tissue>
    </source>
</reference>
<dbReference type="RefSeq" id="XP_031574949.1">
    <property type="nucleotide sequence ID" value="XM_031719089.1"/>
</dbReference>